<dbReference type="InterPro" id="IPR020588">
    <property type="entry name" value="RecA_ATP-bd"/>
</dbReference>
<dbReference type="SUPFAM" id="SSF54211">
    <property type="entry name" value="Ribosomal protein S5 domain 2-like"/>
    <property type="match status" value="1"/>
</dbReference>
<proteinExistence type="inferred from homology"/>
<accession>A0ABP2ASK8</accession>
<keyword evidence="10 11" id="KW-0234">DNA repair</keyword>
<comment type="function">
    <text evidence="11">Plays a role in repairing double-strand DNA breaks, probably involving stabilizing or processing branched DNA or blocked replication forks.</text>
</comment>
<dbReference type="Pfam" id="PF13541">
    <property type="entry name" value="ChlI"/>
    <property type="match status" value="1"/>
</dbReference>
<dbReference type="InterPro" id="IPR020568">
    <property type="entry name" value="Ribosomal_Su5_D2-typ_SF"/>
</dbReference>
<dbReference type="InterPro" id="IPR041166">
    <property type="entry name" value="Rubredoxin_2"/>
</dbReference>
<comment type="similarity">
    <text evidence="11 13">Belongs to the RecA family. RadA subfamily.</text>
</comment>
<feature type="domain" description="RecA family profile 1" evidence="14">
    <location>
        <begin position="66"/>
        <end position="215"/>
    </location>
</feature>
<dbReference type="SMART" id="SM00382">
    <property type="entry name" value="AAA"/>
    <property type="match status" value="1"/>
</dbReference>
<evidence type="ECO:0000256" key="11">
    <source>
        <dbReference type="HAMAP-Rule" id="MF_01498"/>
    </source>
</evidence>
<feature type="short sequence motif" description="RadA KNRFG motif" evidence="11">
    <location>
        <begin position="252"/>
        <end position="256"/>
    </location>
</feature>
<comment type="caution">
    <text evidence="15">The sequence shown here is derived from an EMBL/GenBank/DDBJ whole genome shotgun (WGS) entry which is preliminary data.</text>
</comment>
<evidence type="ECO:0000256" key="1">
    <source>
        <dbReference type="ARBA" id="ARBA00022723"/>
    </source>
</evidence>
<evidence type="ECO:0000256" key="12">
    <source>
        <dbReference type="NCBIfam" id="TIGR00416"/>
    </source>
</evidence>
<dbReference type="InterPro" id="IPR027417">
    <property type="entry name" value="P-loop_NTPase"/>
</dbReference>
<dbReference type="CDD" id="cd01121">
    <property type="entry name" value="RadA_SMS_N"/>
    <property type="match status" value="1"/>
</dbReference>
<comment type="domain">
    <text evidence="11">The middle region has homology to RecA with ATPase motifs including the RadA KNRFG motif, while the C-terminus is homologous to Lon protease.</text>
</comment>
<dbReference type="InterPro" id="IPR004504">
    <property type="entry name" value="DNA_repair_RadA"/>
</dbReference>
<keyword evidence="16" id="KW-1185">Reference proteome</keyword>
<evidence type="ECO:0000256" key="2">
    <source>
        <dbReference type="ARBA" id="ARBA00022741"/>
    </source>
</evidence>
<dbReference type="RefSeq" id="WP_055260196.1">
    <property type="nucleotide sequence ID" value="NZ_BCMV01000048.1"/>
</dbReference>
<keyword evidence="6 13" id="KW-0862">Zinc</keyword>
<evidence type="ECO:0000259" key="14">
    <source>
        <dbReference type="PROSITE" id="PS50162"/>
    </source>
</evidence>
<dbReference type="Proteomes" id="UP000095488">
    <property type="component" value="Unassembled WGS sequence"/>
</dbReference>
<keyword evidence="5" id="KW-0378">Hydrolase</keyword>
<keyword evidence="7 11" id="KW-0067">ATP-binding</keyword>
<dbReference type="Gene3D" id="3.30.230.10">
    <property type="match status" value="1"/>
</dbReference>
<reference evidence="15 16" key="1">
    <citation type="submission" date="2015-09" db="EMBL/GenBank/DDBJ databases">
        <authorList>
            <consortium name="Pathogen Informatics"/>
            <person name="Wu L."/>
            <person name="Ma J."/>
        </authorList>
    </citation>
    <scope>NUCLEOTIDE SEQUENCE [LARGE SCALE GENOMIC DNA]</scope>
    <source>
        <strain evidence="15 16">2789STDY5834858</strain>
    </source>
</reference>
<sequence>MAKQKSIFICQNCGYESLKWLGKCPDCNSWNTMVEEIKDNNLKFTNINIEKKLDAVKKIGEIKSGEKERYNTKITELNRVLGGGLVKGSMILISGDPGIGKSTLLLQTANNISKEYGKVLYVSGEESEEQIKIRGDRLGIDADELYIVSETNLDIINIYIDQIKPIFVIIDSIQTVYKDSVSSAPGSVSQVKECSNSIMRIVKGNNIPLFIVAHVTKQGELAGPRVLEHMVDAVLSFEGERTEEFRILRTMKNRFGTTSEIGVFEMRQEGLIEIYDPSKMFLEDTSFNQEGSIVIGIIEGTRPILVEIQALVSETKAVMPRRTAVGIENSRLSLILAVLEKKLKIPFYNTDIYVNVVGGLEIEGTTADLGIAIALISSVRGRVSKLERLLIIGEVGLTGEIRPIANCERIINEAEKMGFLNAIIPYRNLEKVKNSKLNIIGVKTLKEAISKIF</sequence>
<evidence type="ECO:0000256" key="6">
    <source>
        <dbReference type="ARBA" id="ARBA00022833"/>
    </source>
</evidence>
<dbReference type="PANTHER" id="PTHR32472:SF10">
    <property type="entry name" value="DNA REPAIR PROTEIN RADA-LIKE PROTEIN"/>
    <property type="match status" value="1"/>
</dbReference>
<evidence type="ECO:0000313" key="15">
    <source>
        <dbReference type="EMBL" id="CUO21487.1"/>
    </source>
</evidence>
<dbReference type="Pfam" id="PF18073">
    <property type="entry name" value="Zn_ribbon_LapB"/>
    <property type="match status" value="1"/>
</dbReference>
<keyword evidence="1 11" id="KW-0479">Metal-binding</keyword>
<keyword evidence="8 11" id="KW-0346">Stress response</keyword>
<feature type="region of interest" description="Lon-protease-like" evidence="11">
    <location>
        <begin position="351"/>
        <end position="453"/>
    </location>
</feature>
<keyword evidence="2 11" id="KW-0547">Nucleotide-binding</keyword>
<comment type="function">
    <text evidence="13">DNA-dependent ATPase involved in processing of recombination intermediates, plays a role in repairing DNA breaks. Stimulates the branch migration of RecA-mediated strand transfer reactions, allowing the 3' invading strand to extend heteroduplex DNA faster. Binds ssDNA in the presence of ADP but not other nucleotides, has ATPase activity that is stimulated by ssDNA and various branched DNA structures, but inhibited by SSB. Does not have RecA's homology-searching function.</text>
</comment>
<dbReference type="InterPro" id="IPR003593">
    <property type="entry name" value="AAA+_ATPase"/>
</dbReference>
<feature type="binding site" evidence="11">
    <location>
        <begin position="95"/>
        <end position="102"/>
    </location>
    <ligand>
        <name>ATP</name>
        <dbReference type="ChEBI" id="CHEBI:30616"/>
    </ligand>
</feature>
<dbReference type="NCBIfam" id="TIGR00416">
    <property type="entry name" value="sms"/>
    <property type="match status" value="1"/>
</dbReference>
<dbReference type="Pfam" id="PF13481">
    <property type="entry name" value="AAA_25"/>
    <property type="match status" value="1"/>
</dbReference>
<evidence type="ECO:0000256" key="10">
    <source>
        <dbReference type="ARBA" id="ARBA00023204"/>
    </source>
</evidence>
<evidence type="ECO:0000256" key="7">
    <source>
        <dbReference type="ARBA" id="ARBA00022840"/>
    </source>
</evidence>
<organism evidence="15 16">
    <name type="scientific">Sarcina ventriculi</name>
    <name type="common">Clostridium ventriculi</name>
    <dbReference type="NCBI Taxonomy" id="1267"/>
    <lineage>
        <taxon>Bacteria</taxon>
        <taxon>Bacillati</taxon>
        <taxon>Bacillota</taxon>
        <taxon>Clostridia</taxon>
        <taxon>Eubacteriales</taxon>
        <taxon>Clostridiaceae</taxon>
        <taxon>Sarcina</taxon>
    </lineage>
</organism>
<evidence type="ECO:0000256" key="3">
    <source>
        <dbReference type="ARBA" id="ARBA00022763"/>
    </source>
</evidence>
<evidence type="ECO:0000256" key="13">
    <source>
        <dbReference type="RuleBase" id="RU003555"/>
    </source>
</evidence>
<keyword evidence="4 13" id="KW-0863">Zinc-finger</keyword>
<dbReference type="EMBL" id="CYZR01000010">
    <property type="protein sequence ID" value="CUO21487.1"/>
    <property type="molecule type" value="Genomic_DNA"/>
</dbReference>
<dbReference type="HAMAP" id="MF_01498">
    <property type="entry name" value="RadA_bact"/>
    <property type="match status" value="1"/>
</dbReference>
<dbReference type="Gene3D" id="3.40.50.300">
    <property type="entry name" value="P-loop containing nucleotide triphosphate hydrolases"/>
    <property type="match status" value="1"/>
</dbReference>
<keyword evidence="9 11" id="KW-0238">DNA-binding</keyword>
<evidence type="ECO:0000313" key="16">
    <source>
        <dbReference type="Proteomes" id="UP000095488"/>
    </source>
</evidence>
<dbReference type="PANTHER" id="PTHR32472">
    <property type="entry name" value="DNA REPAIR PROTEIN RADA"/>
    <property type="match status" value="1"/>
</dbReference>
<evidence type="ECO:0000256" key="4">
    <source>
        <dbReference type="ARBA" id="ARBA00022771"/>
    </source>
</evidence>
<dbReference type="InterPro" id="IPR014721">
    <property type="entry name" value="Ribsml_uS5_D2-typ_fold_subgr"/>
</dbReference>
<evidence type="ECO:0000256" key="5">
    <source>
        <dbReference type="ARBA" id="ARBA00022801"/>
    </source>
</evidence>
<dbReference type="SUPFAM" id="SSF52540">
    <property type="entry name" value="P-loop containing nucleoside triphosphate hydrolases"/>
    <property type="match status" value="1"/>
</dbReference>
<keyword evidence="3 11" id="KW-0227">DNA damage</keyword>
<dbReference type="PRINTS" id="PR01874">
    <property type="entry name" value="DNAREPAIRADA"/>
</dbReference>
<evidence type="ECO:0000256" key="9">
    <source>
        <dbReference type="ARBA" id="ARBA00023125"/>
    </source>
</evidence>
<name>A0ABP2ASK8_SARVE</name>
<dbReference type="PROSITE" id="PS50162">
    <property type="entry name" value="RECA_2"/>
    <property type="match status" value="1"/>
</dbReference>
<gene>
    <name evidence="11" type="primary">radA</name>
    <name evidence="15" type="ORF">ERS852473_02216</name>
</gene>
<protein>
    <recommendedName>
        <fullName evidence="11 12">DNA repair protein RadA</fullName>
    </recommendedName>
</protein>
<evidence type="ECO:0000256" key="8">
    <source>
        <dbReference type="ARBA" id="ARBA00023016"/>
    </source>
</evidence>